<evidence type="ECO:0000313" key="2">
    <source>
        <dbReference type="EMBL" id="GCD42891.1"/>
    </source>
</evidence>
<feature type="compositionally biased region" description="Basic and acidic residues" evidence="1">
    <location>
        <begin position="186"/>
        <end position="195"/>
    </location>
</feature>
<sequence>MVLGADGLHSRTRALLFGPEEQFYRYLGYCFAVFTMRNTFGLTRETAGREVPGMLAALREADGLFFDGAGQIRMPRWSSGRAALVGDTASAPSFLTGQGTSLALVGACPLAGSPAGRDRTAGFAAYEHCSRAFVALNQAQAGHGGATLVPTTARALEQRNTMLRGLATRPATEGRPAHSALTRPDFAQRPEHDYC</sequence>
<evidence type="ECO:0000256" key="1">
    <source>
        <dbReference type="SAM" id="MobiDB-lite"/>
    </source>
</evidence>
<gene>
    <name evidence="2" type="ORF">GKJPGBOP_02565</name>
</gene>
<dbReference type="Gene3D" id="3.30.9.10">
    <property type="entry name" value="D-Amino Acid Oxidase, subunit A, domain 2"/>
    <property type="match status" value="1"/>
</dbReference>
<dbReference type="PANTHER" id="PTHR46865">
    <property type="entry name" value="OXIDOREDUCTASE-RELATED"/>
    <property type="match status" value="1"/>
</dbReference>
<dbReference type="AlphaFoldDB" id="A0A401W0U6"/>
<organism evidence="2 3">
    <name type="scientific">Streptomyces paromomycinus</name>
    <name type="common">Streptomyces rimosus subsp. paromomycinus</name>
    <dbReference type="NCBI Taxonomy" id="92743"/>
    <lineage>
        <taxon>Bacteria</taxon>
        <taxon>Bacillati</taxon>
        <taxon>Actinomycetota</taxon>
        <taxon>Actinomycetes</taxon>
        <taxon>Kitasatosporales</taxon>
        <taxon>Streptomycetaceae</taxon>
        <taxon>Streptomyces</taxon>
    </lineage>
</organism>
<comment type="caution">
    <text evidence="2">The sequence shown here is derived from an EMBL/GenBank/DDBJ whole genome shotgun (WGS) entry which is preliminary data.</text>
</comment>
<accession>A0A401W0U6</accession>
<keyword evidence="3" id="KW-1185">Reference proteome</keyword>
<dbReference type="Proteomes" id="UP000286746">
    <property type="component" value="Unassembled WGS sequence"/>
</dbReference>
<dbReference type="InterPro" id="IPR051704">
    <property type="entry name" value="FAD_aromatic-hydroxylase"/>
</dbReference>
<dbReference type="Gene3D" id="3.50.50.60">
    <property type="entry name" value="FAD/NAD(P)-binding domain"/>
    <property type="match status" value="2"/>
</dbReference>
<feature type="region of interest" description="Disordered" evidence="1">
    <location>
        <begin position="167"/>
        <end position="195"/>
    </location>
</feature>
<dbReference type="InterPro" id="IPR036188">
    <property type="entry name" value="FAD/NAD-bd_sf"/>
</dbReference>
<proteinExistence type="predicted"/>
<name>A0A401W0U6_STREY</name>
<reference evidence="2 3" key="1">
    <citation type="submission" date="2018-11" db="EMBL/GenBank/DDBJ databases">
        <title>Whole genome sequence of Streptomyces paromomycinus NBRC 15454(T).</title>
        <authorList>
            <person name="Komaki H."/>
            <person name="Tamura T."/>
        </authorList>
    </citation>
    <scope>NUCLEOTIDE SEQUENCE [LARGE SCALE GENOMIC DNA]</scope>
    <source>
        <strain evidence="2 3">NBRC 15454</strain>
    </source>
</reference>
<dbReference type="EMBL" id="BHZD01000001">
    <property type="protein sequence ID" value="GCD42891.1"/>
    <property type="molecule type" value="Genomic_DNA"/>
</dbReference>
<dbReference type="PANTHER" id="PTHR46865:SF2">
    <property type="entry name" value="MONOOXYGENASE"/>
    <property type="match status" value="1"/>
</dbReference>
<dbReference type="SUPFAM" id="SSF51905">
    <property type="entry name" value="FAD/NAD(P)-binding domain"/>
    <property type="match status" value="1"/>
</dbReference>
<evidence type="ECO:0000313" key="3">
    <source>
        <dbReference type="Proteomes" id="UP000286746"/>
    </source>
</evidence>
<protein>
    <submittedName>
        <fullName evidence="2">Oxidoreductase</fullName>
    </submittedName>
</protein>